<keyword evidence="14" id="KW-0443">Lipid metabolism</keyword>
<reference evidence="26" key="1">
    <citation type="submission" date="2009-09" db="EMBL/GenBank/DDBJ databases">
        <title>The complete chromosome of Sebaldella termitidis ATCC 33386.</title>
        <authorList>
            <consortium name="US DOE Joint Genome Institute (JGI-PGF)"/>
            <person name="Lucas S."/>
            <person name="Copeland A."/>
            <person name="Lapidus A."/>
            <person name="Glavina del Rio T."/>
            <person name="Dalin E."/>
            <person name="Tice H."/>
            <person name="Bruce D."/>
            <person name="Goodwin L."/>
            <person name="Pitluck S."/>
            <person name="Kyrpides N."/>
            <person name="Mavromatis K."/>
            <person name="Ivanova N."/>
            <person name="Mikhailova N."/>
            <person name="Sims D."/>
            <person name="Meincke L."/>
            <person name="Brettin T."/>
            <person name="Detter J.C."/>
            <person name="Han C."/>
            <person name="Larimer F."/>
            <person name="Land M."/>
            <person name="Hauser L."/>
            <person name="Markowitz V."/>
            <person name="Cheng J.F."/>
            <person name="Hugenholtz P."/>
            <person name="Woyke T."/>
            <person name="Wu D."/>
            <person name="Eisen J.A."/>
        </authorList>
    </citation>
    <scope>NUCLEOTIDE SEQUENCE [LARGE SCALE GENOMIC DNA]</scope>
    <source>
        <strain evidence="26">ATCC 33386 / NCTC 11300</strain>
    </source>
</reference>
<dbReference type="Proteomes" id="UP000000845">
    <property type="component" value="Chromosome"/>
</dbReference>
<keyword evidence="9" id="KW-0444">Lipid biosynthesis</keyword>
<gene>
    <name evidence="25" type="ordered locus">Sterm_0051</name>
</gene>
<evidence type="ECO:0000256" key="17">
    <source>
        <dbReference type="ARBA" id="ARBA00023264"/>
    </source>
</evidence>
<dbReference type="STRING" id="526218.Sterm_0051"/>
<evidence type="ECO:0000313" key="25">
    <source>
        <dbReference type="EMBL" id="ACZ06939.1"/>
    </source>
</evidence>
<keyword evidence="10" id="KW-0808">Transferase</keyword>
<dbReference type="GO" id="GO:0005886">
    <property type="term" value="C:plasma membrane"/>
    <property type="evidence" value="ECO:0007669"/>
    <property type="project" value="UniProtKB-SubCell"/>
</dbReference>
<evidence type="ECO:0000256" key="5">
    <source>
        <dbReference type="ARBA" id="ARBA00010185"/>
    </source>
</evidence>
<evidence type="ECO:0000256" key="16">
    <source>
        <dbReference type="ARBA" id="ARBA00023209"/>
    </source>
</evidence>
<dbReference type="GO" id="GO:0004605">
    <property type="term" value="F:phosphatidate cytidylyltransferase activity"/>
    <property type="evidence" value="ECO:0007669"/>
    <property type="project" value="UniProtKB-EC"/>
</dbReference>
<evidence type="ECO:0000313" key="26">
    <source>
        <dbReference type="Proteomes" id="UP000000845"/>
    </source>
</evidence>
<dbReference type="EMBL" id="CP001739">
    <property type="protein sequence ID" value="ACZ06939.1"/>
    <property type="molecule type" value="Genomic_DNA"/>
</dbReference>
<name>D1AJN2_SEBTE</name>
<evidence type="ECO:0000256" key="8">
    <source>
        <dbReference type="ARBA" id="ARBA00022475"/>
    </source>
</evidence>
<comment type="pathway">
    <text evidence="4">Lipid metabolism.</text>
</comment>
<evidence type="ECO:0000256" key="14">
    <source>
        <dbReference type="ARBA" id="ARBA00023098"/>
    </source>
</evidence>
<evidence type="ECO:0000256" key="7">
    <source>
        <dbReference type="ARBA" id="ARBA00019373"/>
    </source>
</evidence>
<dbReference type="EC" id="2.7.7.41" evidence="6"/>
<keyword evidence="11 24" id="KW-0812">Transmembrane</keyword>
<keyword evidence="15 24" id="KW-0472">Membrane</keyword>
<dbReference type="KEGG" id="str:Sterm_0051"/>
<evidence type="ECO:0000256" key="1">
    <source>
        <dbReference type="ARBA" id="ARBA00001698"/>
    </source>
</evidence>
<feature type="transmembrane region" description="Helical" evidence="24">
    <location>
        <begin position="195"/>
        <end position="217"/>
    </location>
</feature>
<dbReference type="PANTHER" id="PTHR46382:SF1">
    <property type="entry name" value="PHOSPHATIDATE CYTIDYLYLTRANSFERASE"/>
    <property type="match status" value="1"/>
</dbReference>
<evidence type="ECO:0000256" key="22">
    <source>
        <dbReference type="ARBA" id="ARBA00032743"/>
    </source>
</evidence>
<dbReference type="eggNOG" id="COG4589">
    <property type="taxonomic scope" value="Bacteria"/>
</dbReference>
<evidence type="ECO:0000256" key="24">
    <source>
        <dbReference type="SAM" id="Phobius"/>
    </source>
</evidence>
<comment type="catalytic activity">
    <reaction evidence="1">
        <text>a 1,2-diacyl-sn-glycero-3-phosphate + CTP + H(+) = a CDP-1,2-diacyl-sn-glycerol + diphosphate</text>
        <dbReference type="Rhea" id="RHEA:16229"/>
        <dbReference type="ChEBI" id="CHEBI:15378"/>
        <dbReference type="ChEBI" id="CHEBI:33019"/>
        <dbReference type="ChEBI" id="CHEBI:37563"/>
        <dbReference type="ChEBI" id="CHEBI:58332"/>
        <dbReference type="ChEBI" id="CHEBI:58608"/>
        <dbReference type="EC" id="2.7.7.41"/>
    </reaction>
</comment>
<evidence type="ECO:0000256" key="18">
    <source>
        <dbReference type="ARBA" id="ARBA00029893"/>
    </source>
</evidence>
<protein>
    <recommendedName>
        <fullName evidence="7">Phosphatidate cytidylyltransferase</fullName>
        <ecNumber evidence="6">2.7.7.41</ecNumber>
    </recommendedName>
    <alternativeName>
        <fullName evidence="20">CDP-DAG synthase</fullName>
    </alternativeName>
    <alternativeName>
        <fullName evidence="22">CDP-DG synthase</fullName>
    </alternativeName>
    <alternativeName>
        <fullName evidence="18">CDP-diacylglycerol synthase</fullName>
    </alternativeName>
    <alternativeName>
        <fullName evidence="21">CDP-diglyceride pyrophosphorylase</fullName>
    </alternativeName>
    <alternativeName>
        <fullName evidence="23">CDP-diglyceride synthase</fullName>
    </alternativeName>
    <alternativeName>
        <fullName evidence="19">CTP:phosphatidate cytidylyltransferase</fullName>
    </alternativeName>
</protein>
<organism evidence="25 26">
    <name type="scientific">Sebaldella termitidis (strain ATCC 33386 / NCTC 11300)</name>
    <dbReference type="NCBI Taxonomy" id="526218"/>
    <lineage>
        <taxon>Bacteria</taxon>
        <taxon>Fusobacteriati</taxon>
        <taxon>Fusobacteriota</taxon>
        <taxon>Fusobacteriia</taxon>
        <taxon>Fusobacteriales</taxon>
        <taxon>Leptotrichiaceae</taxon>
        <taxon>Sebaldella</taxon>
    </lineage>
</organism>
<comment type="similarity">
    <text evidence="5">Belongs to the CDS family.</text>
</comment>
<dbReference type="PANTHER" id="PTHR46382">
    <property type="entry name" value="PHOSPHATIDATE CYTIDYLYLTRANSFERASE"/>
    <property type="match status" value="1"/>
</dbReference>
<evidence type="ECO:0000256" key="3">
    <source>
        <dbReference type="ARBA" id="ARBA00005119"/>
    </source>
</evidence>
<evidence type="ECO:0000256" key="20">
    <source>
        <dbReference type="ARBA" id="ARBA00032253"/>
    </source>
</evidence>
<evidence type="ECO:0000256" key="6">
    <source>
        <dbReference type="ARBA" id="ARBA00012487"/>
    </source>
</evidence>
<evidence type="ECO:0000256" key="11">
    <source>
        <dbReference type="ARBA" id="ARBA00022692"/>
    </source>
</evidence>
<evidence type="ECO:0000256" key="23">
    <source>
        <dbReference type="ARBA" id="ARBA00033406"/>
    </source>
</evidence>
<evidence type="ECO:0000256" key="10">
    <source>
        <dbReference type="ARBA" id="ARBA00022679"/>
    </source>
</evidence>
<dbReference type="RefSeq" id="WP_012859539.1">
    <property type="nucleotide sequence ID" value="NC_013517.1"/>
</dbReference>
<evidence type="ECO:0000256" key="15">
    <source>
        <dbReference type="ARBA" id="ARBA00023136"/>
    </source>
</evidence>
<keyword evidence="26" id="KW-1185">Reference proteome</keyword>
<dbReference type="AlphaFoldDB" id="D1AJN2"/>
<feature type="transmembrane region" description="Helical" evidence="24">
    <location>
        <begin position="87"/>
        <end position="105"/>
    </location>
</feature>
<keyword evidence="17" id="KW-1208">Phospholipid metabolism</keyword>
<feature type="transmembrane region" description="Helical" evidence="24">
    <location>
        <begin position="117"/>
        <end position="139"/>
    </location>
</feature>
<evidence type="ECO:0000256" key="13">
    <source>
        <dbReference type="ARBA" id="ARBA00022989"/>
    </source>
</evidence>
<dbReference type="Pfam" id="PF01148">
    <property type="entry name" value="CTP_transf_1"/>
    <property type="match status" value="1"/>
</dbReference>
<keyword evidence="13 24" id="KW-1133">Transmembrane helix</keyword>
<comment type="subcellular location">
    <subcellularLocation>
        <location evidence="2">Cell membrane</location>
        <topology evidence="2">Multi-pass membrane protein</topology>
    </subcellularLocation>
</comment>
<reference evidence="25 26" key="2">
    <citation type="journal article" date="2010" name="Stand. Genomic Sci.">
        <title>Complete genome sequence of Sebaldella termitidis type strain (NCTC 11300).</title>
        <authorList>
            <person name="Harmon-Smith M."/>
            <person name="Celia L."/>
            <person name="Chertkov O."/>
            <person name="Lapidus A."/>
            <person name="Copeland A."/>
            <person name="Glavina Del Rio T."/>
            <person name="Nolan M."/>
            <person name="Lucas S."/>
            <person name="Tice H."/>
            <person name="Cheng J.F."/>
            <person name="Han C."/>
            <person name="Detter J.C."/>
            <person name="Bruce D."/>
            <person name="Goodwin L."/>
            <person name="Pitluck S."/>
            <person name="Pati A."/>
            <person name="Liolios K."/>
            <person name="Ivanova N."/>
            <person name="Mavromatis K."/>
            <person name="Mikhailova N."/>
            <person name="Chen A."/>
            <person name="Palaniappan K."/>
            <person name="Land M."/>
            <person name="Hauser L."/>
            <person name="Chang Y.J."/>
            <person name="Jeffries C.D."/>
            <person name="Brettin T."/>
            <person name="Goker M."/>
            <person name="Beck B."/>
            <person name="Bristow J."/>
            <person name="Eisen J.A."/>
            <person name="Markowitz V."/>
            <person name="Hugenholtz P."/>
            <person name="Kyrpides N.C."/>
            <person name="Klenk H.P."/>
            <person name="Chen F."/>
        </authorList>
    </citation>
    <scope>NUCLEOTIDE SEQUENCE [LARGE SCALE GENOMIC DNA]</scope>
    <source>
        <strain evidence="26">ATCC 33386 / NCTC 11300</strain>
    </source>
</reference>
<evidence type="ECO:0000256" key="12">
    <source>
        <dbReference type="ARBA" id="ARBA00022695"/>
    </source>
</evidence>
<evidence type="ECO:0000256" key="9">
    <source>
        <dbReference type="ARBA" id="ARBA00022516"/>
    </source>
</evidence>
<accession>D1AJN2</accession>
<evidence type="ECO:0000256" key="21">
    <source>
        <dbReference type="ARBA" id="ARBA00032396"/>
    </source>
</evidence>
<evidence type="ECO:0000256" key="19">
    <source>
        <dbReference type="ARBA" id="ARBA00031825"/>
    </source>
</evidence>
<feature type="transmembrane region" description="Helical" evidence="24">
    <location>
        <begin position="151"/>
        <end position="174"/>
    </location>
</feature>
<keyword evidence="12 25" id="KW-0548">Nucleotidyltransferase</keyword>
<comment type="pathway">
    <text evidence="3">Phospholipid metabolism; CDP-diacylglycerol biosynthesis; CDP-diacylglycerol from sn-glycerol 3-phosphate: step 3/3.</text>
</comment>
<evidence type="ECO:0000256" key="2">
    <source>
        <dbReference type="ARBA" id="ARBA00004651"/>
    </source>
</evidence>
<proteinExistence type="inferred from homology"/>
<keyword evidence="16" id="KW-0594">Phospholipid biosynthesis</keyword>
<dbReference type="GO" id="GO:0016024">
    <property type="term" value="P:CDP-diacylglycerol biosynthetic process"/>
    <property type="evidence" value="ECO:0007669"/>
    <property type="project" value="TreeGrafter"/>
</dbReference>
<feature type="transmembrane region" description="Helical" evidence="24">
    <location>
        <begin position="6"/>
        <end position="29"/>
    </location>
</feature>
<evidence type="ECO:0000256" key="4">
    <source>
        <dbReference type="ARBA" id="ARBA00005189"/>
    </source>
</evidence>
<keyword evidence="8" id="KW-1003">Cell membrane</keyword>
<sequence length="306" mass="34519">MLSRALVIVIFVPLLILIFLKGDFTFLIFTEVIIGMSVYEFYKMLKDKGFEVASRIGLFLSLLLPVLVYMKDKVLFSYNFMGFSGDIIARFDIGGFVVFALMLIATRQILKVKINGAMAEISYTLFGIIYISYFFSYILLIKSEFSNGRALVLMTFILIWTCDIAAYLVGISIGGKIIKRRLAPEISPKKSFEGAIGGFIGAFIVALKFDVIFSFFAEFFCKNIHIFSECSVHSNISFTKTEALLLALIIAFFAELGDLVESKIKREFEIKDSGTLLLGHGGFLDRFDSALFVLPVVYYFVKYFIS</sequence>
<dbReference type="HOGENOM" id="CLU_037294_2_2_0"/>